<proteinExistence type="inferred from homology"/>
<evidence type="ECO:0000256" key="7">
    <source>
        <dbReference type="ARBA" id="ARBA00023128"/>
    </source>
</evidence>
<dbReference type="GO" id="GO:0008289">
    <property type="term" value="F:lipid binding"/>
    <property type="evidence" value="ECO:0007669"/>
    <property type="project" value="UniProtKB-UniRule"/>
</dbReference>
<dbReference type="Pfam" id="PF08511">
    <property type="entry name" value="COQ9"/>
    <property type="match status" value="1"/>
</dbReference>
<dbReference type="InterPro" id="IPR048674">
    <property type="entry name" value="COQ9_HTH"/>
</dbReference>
<dbReference type="Proteomes" id="UP000678393">
    <property type="component" value="Unassembled WGS sequence"/>
</dbReference>
<dbReference type="Pfam" id="PF21392">
    <property type="entry name" value="COQ9_N"/>
    <property type="match status" value="1"/>
</dbReference>
<dbReference type="GO" id="GO:0005743">
    <property type="term" value="C:mitochondrial inner membrane"/>
    <property type="evidence" value="ECO:0007669"/>
    <property type="project" value="TreeGrafter"/>
</dbReference>
<evidence type="ECO:0000256" key="1">
    <source>
        <dbReference type="ARBA" id="ARBA00004173"/>
    </source>
</evidence>
<evidence type="ECO:0000256" key="2">
    <source>
        <dbReference type="ARBA" id="ARBA00004749"/>
    </source>
</evidence>
<comment type="subcellular location">
    <subcellularLocation>
        <location evidence="1 8">Mitochondrion</location>
    </subcellularLocation>
</comment>
<evidence type="ECO:0000259" key="10">
    <source>
        <dbReference type="Pfam" id="PF21392"/>
    </source>
</evidence>
<evidence type="ECO:0000313" key="12">
    <source>
        <dbReference type="Proteomes" id="UP000678393"/>
    </source>
</evidence>
<dbReference type="EMBL" id="CAJHNH020001169">
    <property type="protein sequence ID" value="CAG5121818.1"/>
    <property type="molecule type" value="Genomic_DNA"/>
</dbReference>
<dbReference type="InterPro" id="IPR013718">
    <property type="entry name" value="COQ9_C"/>
</dbReference>
<sequence length="269" mass="30694">LYISVTFHFISHCYISVTFHFSAIYLSHEKFTQESPQSKSNEHEYEHEVRQRILLASLRHVHEHGWTRKALEAGARDEGLPSVAHGMFSRGGAELIHFFYTKSNSELVDVLKQEVEAAKAQGLAKPVTKPFIRKAVETRLRMIVPYLDTWPQAMAILALPPNVSEAFSNLLKLSDDIWFYAGDRSVDFNWYTKRLSLAAVYTATETYMIQDRSPDQQDTWAFLDNRLKDLQKFGSAKKSCEQTGDVLKEALVGFSIMGCNILGINSRNR</sequence>
<evidence type="ECO:0000256" key="8">
    <source>
        <dbReference type="RuleBase" id="RU366063"/>
    </source>
</evidence>
<name>A0A8S3Z098_9EUPU</name>
<comment type="pathway">
    <text evidence="2 8">Cofactor biosynthesis; ubiquinone biosynthesis.</text>
</comment>
<dbReference type="InterPro" id="IPR012762">
    <property type="entry name" value="Ubiq_biosynth_COQ9"/>
</dbReference>
<organism evidence="11 12">
    <name type="scientific">Candidula unifasciata</name>
    <dbReference type="NCBI Taxonomy" id="100452"/>
    <lineage>
        <taxon>Eukaryota</taxon>
        <taxon>Metazoa</taxon>
        <taxon>Spiralia</taxon>
        <taxon>Lophotrochozoa</taxon>
        <taxon>Mollusca</taxon>
        <taxon>Gastropoda</taxon>
        <taxon>Heterobranchia</taxon>
        <taxon>Euthyneura</taxon>
        <taxon>Panpulmonata</taxon>
        <taxon>Eupulmonata</taxon>
        <taxon>Stylommatophora</taxon>
        <taxon>Helicina</taxon>
        <taxon>Helicoidea</taxon>
        <taxon>Geomitridae</taxon>
        <taxon>Candidula</taxon>
    </lineage>
</organism>
<keyword evidence="4 8" id="KW-0831">Ubiquinone biosynthesis</keyword>
<gene>
    <name evidence="11" type="ORF">CUNI_LOCUS7376</name>
</gene>
<protein>
    <recommendedName>
        <fullName evidence="8">Ubiquinone biosynthesis protein</fullName>
    </recommendedName>
</protein>
<evidence type="ECO:0000256" key="6">
    <source>
        <dbReference type="ARBA" id="ARBA00023121"/>
    </source>
</evidence>
<dbReference type="GO" id="GO:0006744">
    <property type="term" value="P:ubiquinone biosynthetic process"/>
    <property type="evidence" value="ECO:0007669"/>
    <property type="project" value="UniProtKB-UniRule"/>
</dbReference>
<reference evidence="11" key="1">
    <citation type="submission" date="2021-04" db="EMBL/GenBank/DDBJ databases">
        <authorList>
            <consortium name="Molecular Ecology Group"/>
        </authorList>
    </citation>
    <scope>NUCLEOTIDE SEQUENCE</scope>
</reference>
<keyword evidence="12" id="KW-1185">Reference proteome</keyword>
<comment type="caution">
    <text evidence="11">The sequence shown here is derived from an EMBL/GenBank/DDBJ whole genome shotgun (WGS) entry which is preliminary data.</text>
</comment>
<comment type="function">
    <text evidence="8">Membrane-associated protein that warps the membrane surface to access and bind aromatic isoprenes with high specificity, including ubiquinone (CoQ) isoprene intermediates and presents them directly to Coq7, therefore facilitating the Coq7-mediated hydroxylase step. Participates in the biosynthesis of coenzyme Q, also named ubiquinone, an essential lipid-soluble electron transporter for aerobic cellular respiration.</text>
</comment>
<dbReference type="PANTHER" id="PTHR21427">
    <property type="entry name" value="UBIQUINONE BIOSYNTHESIS PROTEIN COQ9, MITOCHONDRIAL"/>
    <property type="match status" value="1"/>
</dbReference>
<evidence type="ECO:0000259" key="9">
    <source>
        <dbReference type="Pfam" id="PF08511"/>
    </source>
</evidence>
<accession>A0A8S3Z098</accession>
<feature type="non-terminal residue" evidence="11">
    <location>
        <position position="269"/>
    </location>
</feature>
<feature type="domain" description="Ubiquinone biosynthesis protein COQ9 HTH" evidence="10">
    <location>
        <begin position="46"/>
        <end position="75"/>
    </location>
</feature>
<keyword evidence="6 8" id="KW-0446">Lipid-binding</keyword>
<feature type="domain" description="COQ9 C-terminal" evidence="9">
    <location>
        <begin position="164"/>
        <end position="234"/>
    </location>
</feature>
<evidence type="ECO:0000256" key="4">
    <source>
        <dbReference type="ARBA" id="ARBA00022688"/>
    </source>
</evidence>
<dbReference type="FunFam" id="1.10.357.10:FF:000004">
    <property type="entry name" value="Ubiquinone biosynthesis protein COQ9, mitochondrial"/>
    <property type="match status" value="1"/>
</dbReference>
<dbReference type="OrthoDB" id="619536at2759"/>
<evidence type="ECO:0000256" key="5">
    <source>
        <dbReference type="ARBA" id="ARBA00022946"/>
    </source>
</evidence>
<comment type="similarity">
    <text evidence="3 8">Belongs to the COQ9 family.</text>
</comment>
<keyword evidence="7 8" id="KW-0496">Mitochondrion</keyword>
<dbReference type="NCBIfam" id="TIGR02396">
    <property type="entry name" value="diverge_rpsU"/>
    <property type="match status" value="1"/>
</dbReference>
<dbReference type="Gene3D" id="1.10.357.10">
    <property type="entry name" value="Tetracycline Repressor, domain 2"/>
    <property type="match status" value="1"/>
</dbReference>
<dbReference type="AlphaFoldDB" id="A0A8S3Z098"/>
<evidence type="ECO:0000256" key="3">
    <source>
        <dbReference type="ARBA" id="ARBA00010766"/>
    </source>
</evidence>
<evidence type="ECO:0000313" key="11">
    <source>
        <dbReference type="EMBL" id="CAG5121818.1"/>
    </source>
</evidence>
<dbReference type="PANTHER" id="PTHR21427:SF19">
    <property type="entry name" value="UBIQUINONE BIOSYNTHESIS PROTEIN COQ9, MITOCHONDRIAL"/>
    <property type="match status" value="1"/>
</dbReference>
<keyword evidence="5" id="KW-0809">Transit peptide</keyword>